<comment type="similarity">
    <text evidence="2 9">Belongs to the mitochondrial carrier (TC 2.A.29) family.</text>
</comment>
<dbReference type="SUPFAM" id="SSF103506">
    <property type="entry name" value="Mitochondrial carrier"/>
    <property type="match status" value="1"/>
</dbReference>
<comment type="caution">
    <text evidence="10">The sequence shown here is derived from an EMBL/GenBank/DDBJ whole genome shotgun (WGS) entry which is preliminary data.</text>
</comment>
<evidence type="ECO:0000256" key="2">
    <source>
        <dbReference type="ARBA" id="ARBA00006375"/>
    </source>
</evidence>
<dbReference type="InterPro" id="IPR050391">
    <property type="entry name" value="Mito_Metabolite_Transporter"/>
</dbReference>
<name>A0AAD3CUQ0_9STRA</name>
<dbReference type="Gene3D" id="1.50.40.10">
    <property type="entry name" value="Mitochondrial carrier domain"/>
    <property type="match status" value="1"/>
</dbReference>
<sequence>MNALEEEYSGFINSNEIVSSERINSYNEDYLKRQSLLFFSAGITASFCASLYNSLDCLRIRWQVPSSTYPKENLIEFAQHIVRNEGFVNGLWRPGLASNAVAMGTSGALRFGFYEILRDKLQGEHNETEKSSSAMIVSGLACGCFAYLITTPFHLVKTMIQAEHGVIGTNGLYITGSRVGKEPHVTHLISGLKTLYKENGFVSLYRGALPLAARGSTFTGGQLFGYDGFKTLCKRNGIEDGPKLHAVSGIVAAATATVTSTPADYTMTRYMASKGENISVIDIMKTIYKEGGITGFWKGSMINFSRSCPVFLTYTFTYEQLRKQLGLGFFG</sequence>
<evidence type="ECO:0000256" key="7">
    <source>
        <dbReference type="ARBA" id="ARBA00023136"/>
    </source>
</evidence>
<accession>A0AAD3CUQ0</accession>
<evidence type="ECO:0000256" key="4">
    <source>
        <dbReference type="ARBA" id="ARBA00022692"/>
    </source>
</evidence>
<dbReference type="AlphaFoldDB" id="A0AAD3CUQ0"/>
<evidence type="ECO:0000313" key="11">
    <source>
        <dbReference type="Proteomes" id="UP001054902"/>
    </source>
</evidence>
<comment type="subcellular location">
    <subcellularLocation>
        <location evidence="1">Membrane</location>
        <topology evidence="1">Multi-pass membrane protein</topology>
    </subcellularLocation>
</comment>
<dbReference type="Pfam" id="PF00153">
    <property type="entry name" value="Mito_carr"/>
    <property type="match status" value="3"/>
</dbReference>
<evidence type="ECO:0008006" key="12">
    <source>
        <dbReference type="Google" id="ProtNLM"/>
    </source>
</evidence>
<organism evidence="10 11">
    <name type="scientific">Chaetoceros tenuissimus</name>
    <dbReference type="NCBI Taxonomy" id="426638"/>
    <lineage>
        <taxon>Eukaryota</taxon>
        <taxon>Sar</taxon>
        <taxon>Stramenopiles</taxon>
        <taxon>Ochrophyta</taxon>
        <taxon>Bacillariophyta</taxon>
        <taxon>Coscinodiscophyceae</taxon>
        <taxon>Chaetocerotophycidae</taxon>
        <taxon>Chaetocerotales</taxon>
        <taxon>Chaetocerotaceae</taxon>
        <taxon>Chaetoceros</taxon>
    </lineage>
</organism>
<keyword evidence="7 8" id="KW-0472">Membrane</keyword>
<evidence type="ECO:0000256" key="3">
    <source>
        <dbReference type="ARBA" id="ARBA00022448"/>
    </source>
</evidence>
<evidence type="ECO:0000256" key="5">
    <source>
        <dbReference type="ARBA" id="ARBA00022737"/>
    </source>
</evidence>
<gene>
    <name evidence="10" type="ORF">CTEN210_08779</name>
</gene>
<evidence type="ECO:0000256" key="1">
    <source>
        <dbReference type="ARBA" id="ARBA00004141"/>
    </source>
</evidence>
<dbReference type="PROSITE" id="PS50920">
    <property type="entry name" value="SOLCAR"/>
    <property type="match status" value="2"/>
</dbReference>
<reference evidence="10 11" key="1">
    <citation type="journal article" date="2021" name="Sci. Rep.">
        <title>The genome of the diatom Chaetoceros tenuissimus carries an ancient integrated fragment of an extant virus.</title>
        <authorList>
            <person name="Hongo Y."/>
            <person name="Kimura K."/>
            <person name="Takaki Y."/>
            <person name="Yoshida Y."/>
            <person name="Baba S."/>
            <person name="Kobayashi G."/>
            <person name="Nagasaki K."/>
            <person name="Hano T."/>
            <person name="Tomaru Y."/>
        </authorList>
    </citation>
    <scope>NUCLEOTIDE SEQUENCE [LARGE SCALE GENOMIC DNA]</scope>
    <source>
        <strain evidence="10 11">NIES-3715</strain>
    </source>
</reference>
<keyword evidence="6" id="KW-1133">Transmembrane helix</keyword>
<feature type="repeat" description="Solcar" evidence="8">
    <location>
        <begin position="130"/>
        <end position="232"/>
    </location>
</feature>
<evidence type="ECO:0000256" key="9">
    <source>
        <dbReference type="RuleBase" id="RU000488"/>
    </source>
</evidence>
<keyword evidence="3 9" id="KW-0813">Transport</keyword>
<dbReference type="EMBL" id="BLLK01000045">
    <property type="protein sequence ID" value="GFH52303.1"/>
    <property type="molecule type" value="Genomic_DNA"/>
</dbReference>
<dbReference type="Proteomes" id="UP001054902">
    <property type="component" value="Unassembled WGS sequence"/>
</dbReference>
<keyword evidence="4 8" id="KW-0812">Transmembrane</keyword>
<dbReference type="PANTHER" id="PTHR45618">
    <property type="entry name" value="MITOCHONDRIAL DICARBOXYLATE CARRIER-RELATED"/>
    <property type="match status" value="1"/>
</dbReference>
<evidence type="ECO:0000256" key="6">
    <source>
        <dbReference type="ARBA" id="ARBA00022989"/>
    </source>
</evidence>
<dbReference type="InterPro" id="IPR018108">
    <property type="entry name" value="MCP_transmembrane"/>
</dbReference>
<evidence type="ECO:0000256" key="8">
    <source>
        <dbReference type="PROSITE-ProRule" id="PRU00282"/>
    </source>
</evidence>
<feature type="repeat" description="Solcar" evidence="8">
    <location>
        <begin position="240"/>
        <end position="324"/>
    </location>
</feature>
<keyword evidence="5" id="KW-0677">Repeat</keyword>
<dbReference type="GO" id="GO:0016020">
    <property type="term" value="C:membrane"/>
    <property type="evidence" value="ECO:0007669"/>
    <property type="project" value="UniProtKB-SubCell"/>
</dbReference>
<keyword evidence="11" id="KW-1185">Reference proteome</keyword>
<proteinExistence type="inferred from homology"/>
<dbReference type="InterPro" id="IPR023395">
    <property type="entry name" value="MCP_dom_sf"/>
</dbReference>
<evidence type="ECO:0000313" key="10">
    <source>
        <dbReference type="EMBL" id="GFH52303.1"/>
    </source>
</evidence>
<protein>
    <recommendedName>
        <fullName evidence="12">Mitochondrial carrier protein</fullName>
    </recommendedName>
</protein>